<dbReference type="AlphaFoldDB" id="A0A1Q9EX02"/>
<proteinExistence type="predicted"/>
<gene>
    <name evidence="1" type="ORF">AK812_SmicGene4149</name>
</gene>
<dbReference type="Proteomes" id="UP000186817">
    <property type="component" value="Unassembled WGS sequence"/>
</dbReference>
<keyword evidence="2" id="KW-1185">Reference proteome</keyword>
<reference evidence="1 2" key="1">
    <citation type="submission" date="2016-02" db="EMBL/GenBank/DDBJ databases">
        <title>Genome analysis of coral dinoflagellate symbionts highlights evolutionary adaptations to a symbiotic lifestyle.</title>
        <authorList>
            <person name="Aranda M."/>
            <person name="Li Y."/>
            <person name="Liew Y.J."/>
            <person name="Baumgarten S."/>
            <person name="Simakov O."/>
            <person name="Wilson M."/>
            <person name="Piel J."/>
            <person name="Ashoor H."/>
            <person name="Bougouffa S."/>
            <person name="Bajic V.B."/>
            <person name="Ryu T."/>
            <person name="Ravasi T."/>
            <person name="Bayer T."/>
            <person name="Micklem G."/>
            <person name="Kim H."/>
            <person name="Bhak J."/>
            <person name="Lajeunesse T.C."/>
            <person name="Voolstra C.R."/>
        </authorList>
    </citation>
    <scope>NUCLEOTIDE SEQUENCE [LARGE SCALE GENOMIC DNA]</scope>
    <source>
        <strain evidence="1 2">CCMP2467</strain>
    </source>
</reference>
<dbReference type="EMBL" id="LSRX01000051">
    <property type="protein sequence ID" value="OLQ11978.1"/>
    <property type="molecule type" value="Genomic_DNA"/>
</dbReference>
<organism evidence="1 2">
    <name type="scientific">Symbiodinium microadriaticum</name>
    <name type="common">Dinoflagellate</name>
    <name type="synonym">Zooxanthella microadriatica</name>
    <dbReference type="NCBI Taxonomy" id="2951"/>
    <lineage>
        <taxon>Eukaryota</taxon>
        <taxon>Sar</taxon>
        <taxon>Alveolata</taxon>
        <taxon>Dinophyceae</taxon>
        <taxon>Suessiales</taxon>
        <taxon>Symbiodiniaceae</taxon>
        <taxon>Symbiodinium</taxon>
    </lineage>
</organism>
<accession>A0A1Q9EX02</accession>
<protein>
    <submittedName>
        <fullName evidence="1">Uncharacterized protein</fullName>
    </submittedName>
</protein>
<name>A0A1Q9EX02_SYMMI</name>
<comment type="caution">
    <text evidence="1">The sequence shown here is derived from an EMBL/GenBank/DDBJ whole genome shotgun (WGS) entry which is preliminary data.</text>
</comment>
<evidence type="ECO:0000313" key="1">
    <source>
        <dbReference type="EMBL" id="OLQ11978.1"/>
    </source>
</evidence>
<dbReference type="OrthoDB" id="443281at2759"/>
<evidence type="ECO:0000313" key="2">
    <source>
        <dbReference type="Proteomes" id="UP000186817"/>
    </source>
</evidence>
<sequence length="1246" mass="139404">MGVGVLAAALSLYPLTSAPVPSEASQLRNRLGNGGFREFLHCRHSDVFQEFFQLVSRKRFEEVEVFQFALDLHNKLDLSQPGSEDFRDELPWHTTIQISRGVDDWMTRQVMLLAYLFGVDPSISEASSFSEFLEQHGTAGAWQPLDCPYGFLLLEYAILTGFQLMGQDELRDQATSAIAASIEVLLHAPYYTYDFLESSLWNISLYDMAVNLDQPHHYTSFEDYVAQRPLPPPRLWPWHAEGQATRPIAMLQLHDGTALELWASAEAALKTIAGLQSTSWTAEDALDLELYFTRVKAIRGTDAGNWLAERVRVEFATLKQMIAELKEGATSVEEVGETWLPSVAPGLFDADLVLCSEPLWLCPFVRPRHGRTMVGVLHMALLNEFPAADEANLRVFWRAFKDMMQAQRIYLSISCRITAEQVAYQTGWRLPYVPFVGLGIRARYHPAEARRALLFRNNRQNMLTFRRALRMFLEEVASDSPVEVVDMNSGPRVYTFQEIAEFHAVIFLPHGPSALRLTDVYAAGIPSLVPEDAMPHVPWLRSLLVVALITRLSATADEVLAVAGVAASFHPRPQEFQKAFPDPEKFHKKGGSRRLEETDTADKVQHLEADDGGLHFDLDFAGAEAEVRVIDLDETPQLDGLACTSYEMYLHWDRTGFVTIHKGDVLTGGMEWQCRFDPHLPGQGPEESESFLVEVLSVDAKPNAARVTKLHVRETSVFHVFPQLALNFTWFPSPGEDFVREEDLSAFSLATNGKGLPTEVGMEVTAELRALAKALVLRCTVLYVEASRSAGAVARSTFSTCVVLADEPFAGIVKSFNIADEPSAGIVRFAFAVVPCAVFSPMEPSAGIVPVQGTYHGRRLSDAFPREDNLQGKLDSQQRIQPRGLELTMWSSRKKITSIEGCPEFRLGATFVHDFSQTPAAEAFLNPQDDPDRRLCVRDLRFETDGNADTGPLGGYDEPYLRVCIAGKCKSTSYEYFGNADCPCGNEKCGRGTRTYRWCKVPSSCSVGEHYEDFFSEHLGSTCRYYWARCIYPATYQEELCFDVRGTWLEMQGLLFSAYDEDTFFDDPYIAPLEVKVDDLVKYGSRTYRDLPMEALLGTQAYLTFTARVERVRRLSNDDSQGVSQIGHARIEQEMQEPGPRRTSSRCNAGKVDVALGVHGYFGGLFIPYDWSGKSKPLKLVDESDFESQVFYGPNEIYCRTSTTTTTTTPQSLTAPPPELAATTTTTTRGRFTQKGCQCLGLRSQC</sequence>